<dbReference type="Proteomes" id="UP001151760">
    <property type="component" value="Unassembled WGS sequence"/>
</dbReference>
<comment type="caution">
    <text evidence="3">The sequence shown here is derived from an EMBL/GenBank/DDBJ whole genome shotgun (WGS) entry which is preliminary data.</text>
</comment>
<feature type="compositionally biased region" description="Polar residues" evidence="1">
    <location>
        <begin position="413"/>
        <end position="424"/>
    </location>
</feature>
<gene>
    <name evidence="3" type="ORF">Tco_1002266</name>
</gene>
<feature type="domain" description="Reverse transcriptase Ty1/copia-type" evidence="2">
    <location>
        <begin position="219"/>
        <end position="279"/>
    </location>
</feature>
<evidence type="ECO:0000313" key="4">
    <source>
        <dbReference type="Proteomes" id="UP001151760"/>
    </source>
</evidence>
<reference evidence="3" key="1">
    <citation type="journal article" date="2022" name="Int. J. Mol. Sci.">
        <title>Draft Genome of Tanacetum Coccineum: Genomic Comparison of Closely Related Tanacetum-Family Plants.</title>
        <authorList>
            <person name="Yamashiro T."/>
            <person name="Shiraishi A."/>
            <person name="Nakayama K."/>
            <person name="Satake H."/>
        </authorList>
    </citation>
    <scope>NUCLEOTIDE SEQUENCE</scope>
</reference>
<accession>A0ABQ5F755</accession>
<feature type="region of interest" description="Disordered" evidence="1">
    <location>
        <begin position="389"/>
        <end position="424"/>
    </location>
</feature>
<organism evidence="3 4">
    <name type="scientific">Tanacetum coccineum</name>
    <dbReference type="NCBI Taxonomy" id="301880"/>
    <lineage>
        <taxon>Eukaryota</taxon>
        <taxon>Viridiplantae</taxon>
        <taxon>Streptophyta</taxon>
        <taxon>Embryophyta</taxon>
        <taxon>Tracheophyta</taxon>
        <taxon>Spermatophyta</taxon>
        <taxon>Magnoliopsida</taxon>
        <taxon>eudicotyledons</taxon>
        <taxon>Gunneridae</taxon>
        <taxon>Pentapetalae</taxon>
        <taxon>asterids</taxon>
        <taxon>campanulids</taxon>
        <taxon>Asterales</taxon>
        <taxon>Asteraceae</taxon>
        <taxon>Asteroideae</taxon>
        <taxon>Anthemideae</taxon>
        <taxon>Anthemidinae</taxon>
        <taxon>Tanacetum</taxon>
    </lineage>
</organism>
<name>A0ABQ5F755_9ASTR</name>
<dbReference type="PANTHER" id="PTHR11439">
    <property type="entry name" value="GAG-POL-RELATED RETROTRANSPOSON"/>
    <property type="match status" value="1"/>
</dbReference>
<feature type="region of interest" description="Disordered" evidence="1">
    <location>
        <begin position="339"/>
        <end position="376"/>
    </location>
</feature>
<sequence length="467" mass="52986">MRGLLKWNGSLWCGVELERDGFVYGSRSLELSCDAEKKDDEGVSKENGVDDQEKPNSSTPNINTAGPYINTAIANLKTGSLHINTTRGMTKTANEQGFLSAVYEGKTHEDLHTCMFLCFLSQEEPKRVTKSLSDSAWVETMQEELLQFKLQKGYTQEEGIDYEEVFAPVARIEAIRLFLAYASLWDLWCTKWMSKVLSFMARLKRRFASSSKSLKELCLEFKKLMHEKFQMSSMVELTFFLGLQVKHKEEGIFISQDKYVTDILKKFGFQDVKTASTPMDTKKPWLKDSDGDDVNVHLYRSMIGSLMYLTSSRPDIMFAYPRDSPFDLVAYSDSDYAGASLDRKSTTGESKTSRRVKRGQDTKIPQSSGPPVNVGDEAVHKELGDRMERAATNASSLEAEQDSDAQTRFEAASKQSNDPPLSRVNTYRSGEDSMKLTELMAHCITLSELVRKRIERFYELKNRKIVV</sequence>
<evidence type="ECO:0000313" key="3">
    <source>
        <dbReference type="EMBL" id="GJT58733.1"/>
    </source>
</evidence>
<dbReference type="EMBL" id="BQNB010017043">
    <property type="protein sequence ID" value="GJT58733.1"/>
    <property type="molecule type" value="Genomic_DNA"/>
</dbReference>
<dbReference type="Pfam" id="PF07727">
    <property type="entry name" value="RVT_2"/>
    <property type="match status" value="1"/>
</dbReference>
<dbReference type="InterPro" id="IPR013103">
    <property type="entry name" value="RVT_2"/>
</dbReference>
<feature type="compositionally biased region" description="Basic and acidic residues" evidence="1">
    <location>
        <begin position="36"/>
        <end position="54"/>
    </location>
</feature>
<dbReference type="PANTHER" id="PTHR11439:SF483">
    <property type="entry name" value="PEPTIDE SYNTHASE GLIP-LIKE, PUTATIVE (AFU_ORTHOLOGUE AFUA_3G12920)-RELATED"/>
    <property type="match status" value="1"/>
</dbReference>
<protein>
    <submittedName>
        <fullName evidence="3">Copia protein</fullName>
    </submittedName>
</protein>
<evidence type="ECO:0000259" key="2">
    <source>
        <dbReference type="Pfam" id="PF07727"/>
    </source>
</evidence>
<evidence type="ECO:0000256" key="1">
    <source>
        <dbReference type="SAM" id="MobiDB-lite"/>
    </source>
</evidence>
<proteinExistence type="predicted"/>
<reference evidence="3" key="2">
    <citation type="submission" date="2022-01" db="EMBL/GenBank/DDBJ databases">
        <authorList>
            <person name="Yamashiro T."/>
            <person name="Shiraishi A."/>
            <person name="Satake H."/>
            <person name="Nakayama K."/>
        </authorList>
    </citation>
    <scope>NUCLEOTIDE SEQUENCE</scope>
</reference>
<keyword evidence="4" id="KW-1185">Reference proteome</keyword>
<feature type="region of interest" description="Disordered" evidence="1">
    <location>
        <begin position="36"/>
        <end position="65"/>
    </location>
</feature>
<feature type="compositionally biased region" description="Polar residues" evidence="1">
    <location>
        <begin position="55"/>
        <end position="64"/>
    </location>
</feature>